<feature type="transmembrane region" description="Helical" evidence="21">
    <location>
        <begin position="80"/>
        <end position="100"/>
    </location>
</feature>
<evidence type="ECO:0000256" key="2">
    <source>
        <dbReference type="ARBA" id="ARBA00004752"/>
    </source>
</evidence>
<feature type="transmembrane region" description="Helical" evidence="21">
    <location>
        <begin position="191"/>
        <end position="212"/>
    </location>
</feature>
<keyword evidence="8" id="KW-0133">Cell shape</keyword>
<dbReference type="EC" id="2.4.99.28" evidence="19"/>
<keyword evidence="9" id="KW-0573">Peptidoglycan synthesis</keyword>
<dbReference type="Pfam" id="PF01098">
    <property type="entry name" value="FTSW_RODA_SPOVE"/>
    <property type="match status" value="1"/>
</dbReference>
<feature type="transmembrane region" description="Helical" evidence="21">
    <location>
        <begin position="144"/>
        <end position="163"/>
    </location>
</feature>
<evidence type="ECO:0000256" key="21">
    <source>
        <dbReference type="SAM" id="Phobius"/>
    </source>
</evidence>
<feature type="transmembrane region" description="Helical" evidence="21">
    <location>
        <begin position="112"/>
        <end position="132"/>
    </location>
</feature>
<dbReference type="GO" id="GO:0071555">
    <property type="term" value="P:cell wall organization"/>
    <property type="evidence" value="ECO:0007669"/>
    <property type="project" value="UniProtKB-KW"/>
</dbReference>
<evidence type="ECO:0000256" key="17">
    <source>
        <dbReference type="ARBA" id="ARBA00041185"/>
    </source>
</evidence>
<evidence type="ECO:0000256" key="19">
    <source>
        <dbReference type="ARBA" id="ARBA00044770"/>
    </source>
</evidence>
<keyword evidence="7 21" id="KW-0812">Transmembrane</keyword>
<dbReference type="GO" id="GO:0009252">
    <property type="term" value="P:peptidoglycan biosynthetic process"/>
    <property type="evidence" value="ECO:0007669"/>
    <property type="project" value="UniProtKB-KW"/>
</dbReference>
<dbReference type="GO" id="GO:0005886">
    <property type="term" value="C:plasma membrane"/>
    <property type="evidence" value="ECO:0007669"/>
    <property type="project" value="UniProtKB-SubCell"/>
</dbReference>
<dbReference type="EMBL" id="FZOC01000002">
    <property type="protein sequence ID" value="SNR75154.1"/>
    <property type="molecule type" value="Genomic_DNA"/>
</dbReference>
<evidence type="ECO:0000313" key="22">
    <source>
        <dbReference type="EMBL" id="SNR75154.1"/>
    </source>
</evidence>
<gene>
    <name evidence="22" type="ORF">SAMN04488503_1030</name>
</gene>
<evidence type="ECO:0000256" key="3">
    <source>
        <dbReference type="ARBA" id="ARBA00022475"/>
    </source>
</evidence>
<evidence type="ECO:0000313" key="23">
    <source>
        <dbReference type="Proteomes" id="UP000198324"/>
    </source>
</evidence>
<dbReference type="AlphaFoldDB" id="A0A238YWX4"/>
<keyword evidence="6" id="KW-0808">Transferase</keyword>
<evidence type="ECO:0000256" key="4">
    <source>
        <dbReference type="ARBA" id="ARBA00022618"/>
    </source>
</evidence>
<feature type="transmembrane region" description="Helical" evidence="21">
    <location>
        <begin position="12"/>
        <end position="37"/>
    </location>
</feature>
<dbReference type="InterPro" id="IPR001182">
    <property type="entry name" value="FtsW/RodA"/>
</dbReference>
<dbReference type="RefSeq" id="WP_089272426.1">
    <property type="nucleotide sequence ID" value="NZ_FZOC01000002.1"/>
</dbReference>
<evidence type="ECO:0000256" key="15">
    <source>
        <dbReference type="ARBA" id="ARBA00033270"/>
    </source>
</evidence>
<keyword evidence="10 21" id="KW-1133">Transmembrane helix</keyword>
<proteinExistence type="inferred from homology"/>
<dbReference type="GO" id="GO:0015648">
    <property type="term" value="F:lipid-linked peptidoglycan transporter activity"/>
    <property type="evidence" value="ECO:0007669"/>
    <property type="project" value="TreeGrafter"/>
</dbReference>
<evidence type="ECO:0000256" key="7">
    <source>
        <dbReference type="ARBA" id="ARBA00022692"/>
    </source>
</evidence>
<dbReference type="PANTHER" id="PTHR30474:SF2">
    <property type="entry name" value="PEPTIDOGLYCAN GLYCOSYLTRANSFERASE FTSW-RELATED"/>
    <property type="match status" value="1"/>
</dbReference>
<comment type="catalytic activity">
    <reaction evidence="20">
        <text>[GlcNAc-(1-&gt;4)-Mur2Ac(oyl-L-Ala-gamma-D-Glu-L-Lys-D-Ala-D-Ala)](n)-di-trans,octa-cis-undecaprenyl diphosphate + beta-D-GlcNAc-(1-&gt;4)-Mur2Ac(oyl-L-Ala-gamma-D-Glu-L-Lys-D-Ala-D-Ala)-di-trans,octa-cis-undecaprenyl diphosphate = [GlcNAc-(1-&gt;4)-Mur2Ac(oyl-L-Ala-gamma-D-Glu-L-Lys-D-Ala-D-Ala)](n+1)-di-trans,octa-cis-undecaprenyl diphosphate + di-trans,octa-cis-undecaprenyl diphosphate + H(+)</text>
        <dbReference type="Rhea" id="RHEA:23708"/>
        <dbReference type="Rhea" id="RHEA-COMP:9602"/>
        <dbReference type="Rhea" id="RHEA-COMP:9603"/>
        <dbReference type="ChEBI" id="CHEBI:15378"/>
        <dbReference type="ChEBI" id="CHEBI:58405"/>
        <dbReference type="ChEBI" id="CHEBI:60033"/>
        <dbReference type="ChEBI" id="CHEBI:78435"/>
        <dbReference type="EC" id="2.4.99.28"/>
    </reaction>
</comment>
<organism evidence="22 23">
    <name type="scientific">Humidesulfovibrio mexicanus</name>
    <dbReference type="NCBI Taxonomy" id="147047"/>
    <lineage>
        <taxon>Bacteria</taxon>
        <taxon>Pseudomonadati</taxon>
        <taxon>Thermodesulfobacteriota</taxon>
        <taxon>Desulfovibrionia</taxon>
        <taxon>Desulfovibrionales</taxon>
        <taxon>Desulfovibrionaceae</taxon>
        <taxon>Humidesulfovibrio</taxon>
    </lineage>
</organism>
<comment type="subcellular location">
    <subcellularLocation>
        <location evidence="1">Cell membrane</location>
        <topology evidence="1">Multi-pass membrane protein</topology>
    </subcellularLocation>
</comment>
<comment type="pathway">
    <text evidence="2">Cell wall biogenesis; peptidoglycan biosynthesis.</text>
</comment>
<evidence type="ECO:0000256" key="13">
    <source>
        <dbReference type="ARBA" id="ARBA00023316"/>
    </source>
</evidence>
<feature type="transmembrane region" description="Helical" evidence="21">
    <location>
        <begin position="277"/>
        <end position="298"/>
    </location>
</feature>
<dbReference type="InterPro" id="IPR013437">
    <property type="entry name" value="FtsW"/>
</dbReference>
<keyword evidence="5" id="KW-0328">Glycosyltransferase</keyword>
<name>A0A238YWX4_9BACT</name>
<dbReference type="NCBIfam" id="TIGR02614">
    <property type="entry name" value="ftsW"/>
    <property type="match status" value="1"/>
</dbReference>
<dbReference type="PANTHER" id="PTHR30474">
    <property type="entry name" value="CELL CYCLE PROTEIN"/>
    <property type="match status" value="1"/>
</dbReference>
<keyword evidence="3" id="KW-1003">Cell membrane</keyword>
<feature type="transmembrane region" description="Helical" evidence="21">
    <location>
        <begin position="343"/>
        <end position="364"/>
    </location>
</feature>
<dbReference type="GO" id="GO:0008360">
    <property type="term" value="P:regulation of cell shape"/>
    <property type="evidence" value="ECO:0007669"/>
    <property type="project" value="UniProtKB-KW"/>
</dbReference>
<evidence type="ECO:0000256" key="5">
    <source>
        <dbReference type="ARBA" id="ARBA00022676"/>
    </source>
</evidence>
<feature type="transmembrane region" description="Helical" evidence="21">
    <location>
        <begin position="49"/>
        <end position="68"/>
    </location>
</feature>
<comment type="similarity">
    <text evidence="16">Belongs to the SEDS family. FtsW subfamily.</text>
</comment>
<evidence type="ECO:0000256" key="11">
    <source>
        <dbReference type="ARBA" id="ARBA00023136"/>
    </source>
</evidence>
<evidence type="ECO:0000256" key="10">
    <source>
        <dbReference type="ARBA" id="ARBA00022989"/>
    </source>
</evidence>
<feature type="transmembrane region" description="Helical" evidence="21">
    <location>
        <begin position="169"/>
        <end position="186"/>
    </location>
</feature>
<keyword evidence="12" id="KW-0131">Cell cycle</keyword>
<accession>A0A238YWX4</accession>
<evidence type="ECO:0000256" key="16">
    <source>
        <dbReference type="ARBA" id="ARBA00038053"/>
    </source>
</evidence>
<keyword evidence="4 22" id="KW-0132">Cell division</keyword>
<keyword evidence="13" id="KW-0961">Cell wall biogenesis/degradation</keyword>
<evidence type="ECO:0000256" key="6">
    <source>
        <dbReference type="ARBA" id="ARBA00022679"/>
    </source>
</evidence>
<evidence type="ECO:0000256" key="8">
    <source>
        <dbReference type="ARBA" id="ARBA00022960"/>
    </source>
</evidence>
<keyword evidence="11 21" id="KW-0472">Membrane</keyword>
<dbReference type="GO" id="GO:0032153">
    <property type="term" value="C:cell division site"/>
    <property type="evidence" value="ECO:0007669"/>
    <property type="project" value="TreeGrafter"/>
</dbReference>
<evidence type="ECO:0000256" key="14">
    <source>
        <dbReference type="ARBA" id="ARBA00032370"/>
    </source>
</evidence>
<evidence type="ECO:0000256" key="18">
    <source>
        <dbReference type="ARBA" id="ARBA00041418"/>
    </source>
</evidence>
<reference evidence="22 23" key="1">
    <citation type="submission" date="2017-06" db="EMBL/GenBank/DDBJ databases">
        <authorList>
            <person name="Kim H.J."/>
            <person name="Triplett B.A."/>
        </authorList>
    </citation>
    <scope>NUCLEOTIDE SEQUENCE [LARGE SCALE GENOMIC DNA]</scope>
    <source>
        <strain evidence="22 23">DSM 13116</strain>
    </source>
</reference>
<dbReference type="GO" id="GO:0008955">
    <property type="term" value="F:peptidoglycan glycosyltransferase activity"/>
    <property type="evidence" value="ECO:0007669"/>
    <property type="project" value="UniProtKB-EC"/>
</dbReference>
<feature type="transmembrane region" description="Helical" evidence="21">
    <location>
        <begin position="310"/>
        <end position="331"/>
    </location>
</feature>
<dbReference type="Proteomes" id="UP000198324">
    <property type="component" value="Unassembled WGS sequence"/>
</dbReference>
<dbReference type="OrthoDB" id="9768187at2"/>
<evidence type="ECO:0000256" key="1">
    <source>
        <dbReference type="ARBA" id="ARBA00004651"/>
    </source>
</evidence>
<sequence length="369" mass="40743">MNQRRNVQYYPMDFWLLFSALLLAGFGLIMVFSSSGIMAERFFGDKYLFFKKQALFALVGTGVMIFCARVKRGFFFNHTYLWVFLAVALLVLCQVVGAVIGGSRRWIPLGPFSLQPLEFAKIALALYLAFFFAKKQELVQAKSFSVGVIPPFAVTGVLCGLLMMQPDFGGAAFMCFILFFMCFVGGTRIIYLLLSAAISAWAGWMLIASAPYRLKRWTAFLDPFAVAKDEGYQLVQSLYAFGSGKFFGAGLGAGKQKLFFLPEAHNDFIMAVVGEELGFFGISLIFLLVGFMLIRAFRVAFLQEDLMERFAAFGMSVILALGFCLNLAVVLGTVPPKGVPMPFISYGGSSLLASFICVGILLNLSRSRT</sequence>
<evidence type="ECO:0000256" key="9">
    <source>
        <dbReference type="ARBA" id="ARBA00022984"/>
    </source>
</evidence>
<evidence type="ECO:0000256" key="12">
    <source>
        <dbReference type="ARBA" id="ARBA00023306"/>
    </source>
</evidence>
<keyword evidence="23" id="KW-1185">Reference proteome</keyword>
<protein>
    <recommendedName>
        <fullName evidence="17">Probable peptidoglycan glycosyltransferase FtsW</fullName>
        <ecNumber evidence="19">2.4.99.28</ecNumber>
    </recommendedName>
    <alternativeName>
        <fullName evidence="18">Cell division protein FtsW</fullName>
    </alternativeName>
    <alternativeName>
        <fullName evidence="15">Cell wall polymerase</fullName>
    </alternativeName>
    <alternativeName>
        <fullName evidence="14">Peptidoglycan polymerase</fullName>
    </alternativeName>
</protein>
<evidence type="ECO:0000256" key="20">
    <source>
        <dbReference type="ARBA" id="ARBA00049902"/>
    </source>
</evidence>
<dbReference type="GO" id="GO:0051301">
    <property type="term" value="P:cell division"/>
    <property type="evidence" value="ECO:0007669"/>
    <property type="project" value="UniProtKB-KW"/>
</dbReference>